<feature type="transmembrane region" description="Helical" evidence="5">
    <location>
        <begin position="95"/>
        <end position="116"/>
    </location>
</feature>
<dbReference type="Gene3D" id="1.20.1250.20">
    <property type="entry name" value="MFS general substrate transporter like domains"/>
    <property type="match status" value="1"/>
</dbReference>
<feature type="transmembrane region" description="Helical" evidence="5">
    <location>
        <begin position="160"/>
        <end position="178"/>
    </location>
</feature>
<feature type="transmembrane region" description="Helical" evidence="5">
    <location>
        <begin position="286"/>
        <end position="304"/>
    </location>
</feature>
<dbReference type="InterPro" id="IPR011701">
    <property type="entry name" value="MFS"/>
</dbReference>
<feature type="region of interest" description="Disordered" evidence="4">
    <location>
        <begin position="187"/>
        <end position="206"/>
    </location>
</feature>
<reference evidence="7" key="1">
    <citation type="submission" date="2012-07" db="EMBL/GenBank/DDBJ databases">
        <title>A Novel Human-Wound Derived Bacterium Provides Insights into the Evolutionary Origins of Mutualistic Insect-Bacterial Symbioses.</title>
        <authorList>
            <person name="Clayton A.L."/>
            <person name="Oakeson K.F."/>
            <person name="Gutin M."/>
            <person name="Pontes A."/>
            <person name="Dunn D.M."/>
            <person name="von Niederhausern A.C."/>
            <person name="Weiss R.B."/>
            <person name="Fisher M."/>
            <person name="Dale C."/>
        </authorList>
    </citation>
    <scope>NUCLEOTIDE SEQUENCE</scope>
    <source>
        <strain evidence="7">HS</strain>
    </source>
</reference>
<feature type="transmembrane region" description="Helical" evidence="5">
    <location>
        <begin position="310"/>
        <end position="333"/>
    </location>
</feature>
<dbReference type="HOGENOM" id="CLU_001265_60_0_6"/>
<evidence type="ECO:0000259" key="6">
    <source>
        <dbReference type="PROSITE" id="PS50850"/>
    </source>
</evidence>
<proteinExistence type="predicted"/>
<feature type="transmembrane region" description="Helical" evidence="5">
    <location>
        <begin position="373"/>
        <end position="391"/>
    </location>
</feature>
<evidence type="ECO:0000256" key="1">
    <source>
        <dbReference type="ARBA" id="ARBA00022692"/>
    </source>
</evidence>
<dbReference type="PANTHER" id="PTHR23546">
    <property type="entry name" value="TRANSPORT PROTEIN"/>
    <property type="match status" value="1"/>
</dbReference>
<evidence type="ECO:0000313" key="9">
    <source>
        <dbReference type="Proteomes" id="UP000019028"/>
    </source>
</evidence>
<dbReference type="PATRIC" id="fig|1239307.3.peg.1558"/>
<feature type="transmembrane region" description="Helical" evidence="5">
    <location>
        <begin position="218"/>
        <end position="245"/>
    </location>
</feature>
<dbReference type="InterPro" id="IPR020846">
    <property type="entry name" value="MFS_dom"/>
</dbReference>
<keyword evidence="1 5" id="KW-0812">Transmembrane</keyword>
<evidence type="ECO:0000256" key="5">
    <source>
        <dbReference type="SAM" id="Phobius"/>
    </source>
</evidence>
<dbReference type="EMBL" id="CP006569">
    <property type="protein sequence ID" value="AHF76500.1"/>
    <property type="molecule type" value="Genomic_DNA"/>
</dbReference>
<name>K7SK52_9GAMM</name>
<evidence type="ECO:0000256" key="4">
    <source>
        <dbReference type="SAM" id="MobiDB-lite"/>
    </source>
</evidence>
<sequence>MKGSPPLIKALLLTSLILTVGRGLTLPFLAIFLSQQRGMTPGQTGLVLGMSLMLAIVLSLYGGYWVDRFNKQRLILCAMTSFAVSFFLLPFTASVILLIVLMGMINFAYSLFSLTLKATLAEWLPVSERIKAFSANYTLVNVGWAIGPPLSVAMASTHPLSPFLLAGILSLLATLLLGKAMPGFGPPPANSDDQRPPTERQTPNFRQTLTILRQDRRLIWFTLGGTLGSLVGSQFASCISQYLMVAFNPDFAYKVVGIILPVNATIVVTLQYLVSRHITRGALMKWLTVGSVFFLLGLAGIIFAQRMLPLWVLAVALFSLGEIIIIPVEYMFVDFIAPPHLKGSYYGMQNLSSLGGAVNPLLTGLLLTYTPPVTIFGVMMLATLLSLGLFYRGYRLAQRSAAG</sequence>
<reference evidence="8 9" key="2">
    <citation type="journal article" date="2014" name="Genome Biol. Evol.">
        <title>Genome degeneration and adaptation in a nascent stage of symbiosis.</title>
        <authorList>
            <person name="Oakeson K.F."/>
            <person name="Gil R."/>
            <person name="Clayton A.L."/>
            <person name="Dunn D.M."/>
            <person name="von Niederhausern A.C."/>
            <person name="Hamil C."/>
            <person name="Aoyagi A."/>
            <person name="Duval B."/>
            <person name="Baca A."/>
            <person name="Silva F.J."/>
            <person name="Vallier A."/>
            <person name="Jackson D.G."/>
            <person name="Latorre A."/>
            <person name="Weiss R.B."/>
            <person name="Heddi A."/>
            <person name="Moya A."/>
            <person name="Dale C."/>
        </authorList>
    </citation>
    <scope>NUCLEOTIDE SEQUENCE [LARGE SCALE GENOMIC DNA]</scope>
    <source>
        <strain evidence="8 9">HS1</strain>
    </source>
</reference>
<dbReference type="RefSeq" id="WP_025421632.1">
    <property type="nucleotide sequence ID" value="NZ_CP006569.1"/>
</dbReference>
<evidence type="ECO:0000313" key="7">
    <source>
        <dbReference type="EMBL" id="AFW03669.1"/>
    </source>
</evidence>
<gene>
    <name evidence="8" type="ORF">Sant_1442</name>
</gene>
<dbReference type="InterPro" id="IPR036259">
    <property type="entry name" value="MFS_trans_sf"/>
</dbReference>
<dbReference type="EMBL" id="JX444569">
    <property type="protein sequence ID" value="AFW03669.1"/>
    <property type="molecule type" value="Genomic_DNA"/>
</dbReference>
<dbReference type="OrthoDB" id="3237211at2"/>
<keyword evidence="3 5" id="KW-0472">Membrane</keyword>
<evidence type="ECO:0000256" key="2">
    <source>
        <dbReference type="ARBA" id="ARBA00022989"/>
    </source>
</evidence>
<dbReference type="GO" id="GO:0022857">
    <property type="term" value="F:transmembrane transporter activity"/>
    <property type="evidence" value="ECO:0007669"/>
    <property type="project" value="InterPro"/>
</dbReference>
<evidence type="ECO:0000313" key="8">
    <source>
        <dbReference type="EMBL" id="AHF76500.1"/>
    </source>
</evidence>
<reference evidence="7" key="3">
    <citation type="journal article" date="2015" name="Int. J. Syst. Evol. Microbiol.">
        <title>Phenotypic characterization of Sodalis praecaptivus sp. nov., a close non-insect-associated member of the Sodalis-allied lineage of insect endosymbionts.</title>
        <authorList>
            <person name="Chari A."/>
            <person name="Oakeson K.F."/>
            <person name="Enomoto S."/>
            <person name="Jackson D.G."/>
            <person name="Fisher M.A."/>
            <person name="Dale C."/>
        </authorList>
    </citation>
    <scope>NUCLEOTIDE SEQUENCE</scope>
    <source>
        <strain evidence="7">HS</strain>
    </source>
</reference>
<feature type="transmembrane region" description="Helical" evidence="5">
    <location>
        <begin position="251"/>
        <end position="274"/>
    </location>
</feature>
<organism evidence="7">
    <name type="scientific">Sodalis praecaptivus</name>
    <dbReference type="NCBI Taxonomy" id="1239307"/>
    <lineage>
        <taxon>Bacteria</taxon>
        <taxon>Pseudomonadati</taxon>
        <taxon>Pseudomonadota</taxon>
        <taxon>Gammaproteobacteria</taxon>
        <taxon>Enterobacterales</taxon>
        <taxon>Bruguierivoracaceae</taxon>
        <taxon>Sodalis</taxon>
    </lineage>
</organism>
<evidence type="ECO:0000256" key="3">
    <source>
        <dbReference type="ARBA" id="ARBA00023136"/>
    </source>
</evidence>
<dbReference type="KEGG" id="sod:Sant_1442"/>
<keyword evidence="9" id="KW-1185">Reference proteome</keyword>
<accession>K7SK52</accession>
<protein>
    <submittedName>
        <fullName evidence="7">MFS transporter</fullName>
    </submittedName>
</protein>
<feature type="transmembrane region" description="Helical" evidence="5">
    <location>
        <begin position="47"/>
        <end position="66"/>
    </location>
</feature>
<dbReference type="PROSITE" id="PS50850">
    <property type="entry name" value="MFS"/>
    <property type="match status" value="1"/>
</dbReference>
<dbReference type="Pfam" id="PF07690">
    <property type="entry name" value="MFS_1"/>
    <property type="match status" value="1"/>
</dbReference>
<dbReference type="AlphaFoldDB" id="K7SK52"/>
<feature type="domain" description="Major facilitator superfamily (MFS) profile" evidence="6">
    <location>
        <begin position="7"/>
        <end position="395"/>
    </location>
</feature>
<keyword evidence="2 5" id="KW-1133">Transmembrane helix</keyword>
<dbReference type="PANTHER" id="PTHR23546:SF1">
    <property type="entry name" value="MEMBRANE PROTEIN"/>
    <property type="match status" value="1"/>
</dbReference>
<dbReference type="SUPFAM" id="SSF103473">
    <property type="entry name" value="MFS general substrate transporter"/>
    <property type="match status" value="1"/>
</dbReference>
<dbReference type="Proteomes" id="UP000019028">
    <property type="component" value="Chromosome"/>
</dbReference>